<sequence length="138" mass="15231">MSKHLSQEEFFTALSSLFTTQKTTQKGTVLLTQKRFTYSPSSPSPPEPTPESESDLSALTTPLPPAPILIRATNAKSSSGRKEGKKVKLSTLVQPDDLDAFYVRYAEVCKAGMSGLKPRDRTKRKAKEKARKKMKAQA</sequence>
<gene>
    <name evidence="9" type="ORF">QBC40DRAFT_344024</name>
</gene>
<evidence type="ECO:0000313" key="10">
    <source>
        <dbReference type="Proteomes" id="UP001303160"/>
    </source>
</evidence>
<keyword evidence="3 7" id="KW-0963">Cytoplasm</keyword>
<evidence type="ECO:0000256" key="7">
    <source>
        <dbReference type="RuleBase" id="RU368100"/>
    </source>
</evidence>
<feature type="region of interest" description="Disordered" evidence="8">
    <location>
        <begin position="115"/>
        <end position="138"/>
    </location>
</feature>
<keyword evidence="10" id="KW-1185">Reference proteome</keyword>
<evidence type="ECO:0000256" key="1">
    <source>
        <dbReference type="ARBA" id="ARBA00004496"/>
    </source>
</evidence>
<evidence type="ECO:0000256" key="3">
    <source>
        <dbReference type="ARBA" id="ARBA00022490"/>
    </source>
</evidence>
<dbReference type="Proteomes" id="UP001303160">
    <property type="component" value="Unassembled WGS sequence"/>
</dbReference>
<organism evidence="9 10">
    <name type="scientific">Triangularia verruculosa</name>
    <dbReference type="NCBI Taxonomy" id="2587418"/>
    <lineage>
        <taxon>Eukaryota</taxon>
        <taxon>Fungi</taxon>
        <taxon>Dikarya</taxon>
        <taxon>Ascomycota</taxon>
        <taxon>Pezizomycotina</taxon>
        <taxon>Sordariomycetes</taxon>
        <taxon>Sordariomycetidae</taxon>
        <taxon>Sordariales</taxon>
        <taxon>Podosporaceae</taxon>
        <taxon>Triangularia</taxon>
    </lineage>
</organism>
<evidence type="ECO:0000256" key="6">
    <source>
        <dbReference type="ARBA" id="ARBA00023274"/>
    </source>
</evidence>
<comment type="subunit">
    <text evidence="7">Component of a fungal signal recognition particle (SRP) complex that consists of a 7SL RNA molecule (scR1) and at least six protein subunits: SRP72, SRP68, SRP54, SEC65, SRP21 and SRP14.</text>
</comment>
<dbReference type="GO" id="GO:0005786">
    <property type="term" value="C:signal recognition particle, endoplasmic reticulum targeting"/>
    <property type="evidence" value="ECO:0007669"/>
    <property type="project" value="UniProtKB-UniRule"/>
</dbReference>
<dbReference type="PANTHER" id="PTHR12013">
    <property type="entry name" value="SIGNAL RECOGNITION PARTICLE 14 KD PROTEIN"/>
    <property type="match status" value="1"/>
</dbReference>
<dbReference type="AlphaFoldDB" id="A0AAN6X7V0"/>
<name>A0AAN6X7V0_9PEZI</name>
<proteinExistence type="inferred from homology"/>
<evidence type="ECO:0000313" key="9">
    <source>
        <dbReference type="EMBL" id="KAK4194611.1"/>
    </source>
</evidence>
<comment type="subcellular location">
    <subcellularLocation>
        <location evidence="1 7">Cytoplasm</location>
    </subcellularLocation>
</comment>
<evidence type="ECO:0000256" key="2">
    <source>
        <dbReference type="ARBA" id="ARBA00010349"/>
    </source>
</evidence>
<protein>
    <recommendedName>
        <fullName evidence="7">Signal recognition particle subunit SRP14</fullName>
    </recommendedName>
    <alternativeName>
        <fullName evidence="7">Signal recognition particle 14 kDa protein</fullName>
    </alternativeName>
</protein>
<feature type="compositionally biased region" description="Basic residues" evidence="8">
    <location>
        <begin position="120"/>
        <end position="138"/>
    </location>
</feature>
<evidence type="ECO:0000256" key="5">
    <source>
        <dbReference type="ARBA" id="ARBA00023135"/>
    </source>
</evidence>
<dbReference type="EMBL" id="MU864050">
    <property type="protein sequence ID" value="KAK4194611.1"/>
    <property type="molecule type" value="Genomic_DNA"/>
</dbReference>
<evidence type="ECO:0000256" key="8">
    <source>
        <dbReference type="SAM" id="MobiDB-lite"/>
    </source>
</evidence>
<comment type="caution">
    <text evidence="9">The sequence shown here is derived from an EMBL/GenBank/DDBJ whole genome shotgun (WGS) entry which is preliminary data.</text>
</comment>
<reference evidence="9" key="2">
    <citation type="submission" date="2023-05" db="EMBL/GenBank/DDBJ databases">
        <authorList>
            <consortium name="Lawrence Berkeley National Laboratory"/>
            <person name="Steindorff A."/>
            <person name="Hensen N."/>
            <person name="Bonometti L."/>
            <person name="Westerberg I."/>
            <person name="Brannstrom I.O."/>
            <person name="Guillou S."/>
            <person name="Cros-Aarteil S."/>
            <person name="Calhoun S."/>
            <person name="Haridas S."/>
            <person name="Kuo A."/>
            <person name="Mondo S."/>
            <person name="Pangilinan J."/>
            <person name="Riley R."/>
            <person name="Labutti K."/>
            <person name="Andreopoulos B."/>
            <person name="Lipzen A."/>
            <person name="Chen C."/>
            <person name="Yanf M."/>
            <person name="Daum C."/>
            <person name="Ng V."/>
            <person name="Clum A."/>
            <person name="Ohm R."/>
            <person name="Martin F."/>
            <person name="Silar P."/>
            <person name="Natvig D."/>
            <person name="Lalanne C."/>
            <person name="Gautier V."/>
            <person name="Ament-Velasquez S.L."/>
            <person name="Kruys A."/>
            <person name="Hutchinson M.I."/>
            <person name="Powell A.J."/>
            <person name="Barry K."/>
            <person name="Miller A.N."/>
            <person name="Grigoriev I.V."/>
            <person name="Debuchy R."/>
            <person name="Gladieux P."/>
            <person name="Thoren M.H."/>
            <person name="Johannesson H."/>
        </authorList>
    </citation>
    <scope>NUCLEOTIDE SEQUENCE</scope>
    <source>
        <strain evidence="9">CBS 315.58</strain>
    </source>
</reference>
<dbReference type="SUPFAM" id="SSF54762">
    <property type="entry name" value="Signal recognition particle alu RNA binding heterodimer, SRP9/14"/>
    <property type="match status" value="1"/>
</dbReference>
<keyword evidence="6 7" id="KW-0687">Ribonucleoprotein</keyword>
<dbReference type="Gene3D" id="3.30.720.10">
    <property type="entry name" value="Signal recognition particle alu RNA binding heterodimer, srp9/1"/>
    <property type="match status" value="1"/>
</dbReference>
<dbReference type="GO" id="GO:0030942">
    <property type="term" value="F:endoplasmic reticulum signal peptide binding"/>
    <property type="evidence" value="ECO:0007669"/>
    <property type="project" value="UniProtKB-UniRule"/>
</dbReference>
<comment type="function">
    <text evidence="7">Component of the signal recognition particle (SRP) complex, a ribonucleoprotein complex that mediates the cotranslational targeting of secretory and membrane proteins to the endoplasmic reticulum (ER).</text>
</comment>
<dbReference type="InterPro" id="IPR003210">
    <property type="entry name" value="Signal_recog_particle_SRP14"/>
</dbReference>
<feature type="region of interest" description="Disordered" evidence="8">
    <location>
        <begin position="31"/>
        <end position="89"/>
    </location>
</feature>
<keyword evidence="4 7" id="KW-0694">RNA-binding</keyword>
<dbReference type="GO" id="GO:0006614">
    <property type="term" value="P:SRP-dependent cotranslational protein targeting to membrane"/>
    <property type="evidence" value="ECO:0007669"/>
    <property type="project" value="UniProtKB-UniRule"/>
</dbReference>
<comment type="similarity">
    <text evidence="2 7">Belongs to the SRP14 family.</text>
</comment>
<keyword evidence="5 7" id="KW-0733">Signal recognition particle</keyword>
<dbReference type="Pfam" id="PF02290">
    <property type="entry name" value="SRP14"/>
    <property type="match status" value="1"/>
</dbReference>
<accession>A0AAN6X7V0</accession>
<evidence type="ECO:0000256" key="4">
    <source>
        <dbReference type="ARBA" id="ARBA00022884"/>
    </source>
</evidence>
<dbReference type="GO" id="GO:0008312">
    <property type="term" value="F:7S RNA binding"/>
    <property type="evidence" value="ECO:0007669"/>
    <property type="project" value="UniProtKB-UniRule"/>
</dbReference>
<dbReference type="InterPro" id="IPR009018">
    <property type="entry name" value="Signal_recog_particle_SRP9/14"/>
</dbReference>
<reference evidence="9" key="1">
    <citation type="journal article" date="2023" name="Mol. Phylogenet. Evol.">
        <title>Genome-scale phylogeny and comparative genomics of the fungal order Sordariales.</title>
        <authorList>
            <person name="Hensen N."/>
            <person name="Bonometti L."/>
            <person name="Westerberg I."/>
            <person name="Brannstrom I.O."/>
            <person name="Guillou S."/>
            <person name="Cros-Aarteil S."/>
            <person name="Calhoun S."/>
            <person name="Haridas S."/>
            <person name="Kuo A."/>
            <person name="Mondo S."/>
            <person name="Pangilinan J."/>
            <person name="Riley R."/>
            <person name="LaButti K."/>
            <person name="Andreopoulos B."/>
            <person name="Lipzen A."/>
            <person name="Chen C."/>
            <person name="Yan M."/>
            <person name="Daum C."/>
            <person name="Ng V."/>
            <person name="Clum A."/>
            <person name="Steindorff A."/>
            <person name="Ohm R.A."/>
            <person name="Martin F."/>
            <person name="Silar P."/>
            <person name="Natvig D.O."/>
            <person name="Lalanne C."/>
            <person name="Gautier V."/>
            <person name="Ament-Velasquez S.L."/>
            <person name="Kruys A."/>
            <person name="Hutchinson M.I."/>
            <person name="Powell A.J."/>
            <person name="Barry K."/>
            <person name="Miller A.N."/>
            <person name="Grigoriev I.V."/>
            <person name="Debuchy R."/>
            <person name="Gladieux P."/>
            <person name="Hiltunen Thoren M."/>
            <person name="Johannesson H."/>
        </authorList>
    </citation>
    <scope>NUCLEOTIDE SEQUENCE</scope>
    <source>
        <strain evidence="9">CBS 315.58</strain>
    </source>
</reference>